<dbReference type="InterPro" id="IPR052728">
    <property type="entry name" value="O2_lipid_transport_reg"/>
</dbReference>
<evidence type="ECO:0000313" key="4">
    <source>
        <dbReference type="EMBL" id="JAD00097.1"/>
    </source>
</evidence>
<dbReference type="Pfam" id="PF01757">
    <property type="entry name" value="Acyl_transf_3"/>
    <property type="match status" value="1"/>
</dbReference>
<dbReference type="GO" id="GO:0016747">
    <property type="term" value="F:acyltransferase activity, transferring groups other than amino-acyl groups"/>
    <property type="evidence" value="ECO:0007669"/>
    <property type="project" value="InterPro"/>
</dbReference>
<organism evidence="4">
    <name type="scientific">Zeugodacus cucurbitae</name>
    <name type="common">Melon fruit fly</name>
    <name type="synonym">Bactrocera cucurbitae</name>
    <dbReference type="NCBI Taxonomy" id="28588"/>
    <lineage>
        <taxon>Eukaryota</taxon>
        <taxon>Metazoa</taxon>
        <taxon>Ecdysozoa</taxon>
        <taxon>Arthropoda</taxon>
        <taxon>Hexapoda</taxon>
        <taxon>Insecta</taxon>
        <taxon>Pterygota</taxon>
        <taxon>Neoptera</taxon>
        <taxon>Endopterygota</taxon>
        <taxon>Diptera</taxon>
        <taxon>Brachycera</taxon>
        <taxon>Muscomorpha</taxon>
        <taxon>Tephritoidea</taxon>
        <taxon>Tephritidae</taxon>
        <taxon>Zeugodacus</taxon>
        <taxon>Zeugodacus</taxon>
    </lineage>
</organism>
<proteinExistence type="predicted"/>
<name>A0A0A1WML0_ZEUCU</name>
<feature type="transmembrane region" description="Helical" evidence="1">
    <location>
        <begin position="676"/>
        <end position="703"/>
    </location>
</feature>
<protein>
    <submittedName>
        <fullName evidence="4">Nose resistant to fluoxetine protein 6</fullName>
    </submittedName>
</protein>
<feature type="domain" description="Nose resistant-to-fluoxetine protein N-terminal" evidence="3">
    <location>
        <begin position="127"/>
        <end position="270"/>
    </location>
</feature>
<feature type="transmembrane region" description="Helical" evidence="1">
    <location>
        <begin position="397"/>
        <end position="416"/>
    </location>
</feature>
<feature type="transmembrane region" description="Helical" evidence="1">
    <location>
        <begin position="751"/>
        <end position="776"/>
    </location>
</feature>
<feature type="chain" id="PRO_5001993982" evidence="2">
    <location>
        <begin position="35"/>
        <end position="798"/>
    </location>
</feature>
<feature type="transmembrane region" description="Helical" evidence="1">
    <location>
        <begin position="577"/>
        <end position="596"/>
    </location>
</feature>
<evidence type="ECO:0000256" key="1">
    <source>
        <dbReference type="SAM" id="Phobius"/>
    </source>
</evidence>
<dbReference type="AlphaFoldDB" id="A0A0A1WML0"/>
<feature type="transmembrane region" description="Helical" evidence="1">
    <location>
        <begin position="489"/>
        <end position="510"/>
    </location>
</feature>
<dbReference type="InterPro" id="IPR002656">
    <property type="entry name" value="Acyl_transf_3_dom"/>
</dbReference>
<dbReference type="EMBL" id="GBXI01014195">
    <property type="protein sequence ID" value="JAD00097.1"/>
    <property type="molecule type" value="Transcribed_RNA"/>
</dbReference>
<dbReference type="PANTHER" id="PTHR11161:SF15">
    <property type="entry name" value="GH19286P-RELATED"/>
    <property type="match status" value="1"/>
</dbReference>
<reference evidence="4" key="2">
    <citation type="journal article" date="2015" name="Gigascience">
        <title>Reconstructing a comprehensive transcriptome assembly of a white-pupal translocated strain of the pest fruit fly Bactrocera cucurbitae.</title>
        <authorList>
            <person name="Sim S.B."/>
            <person name="Calla B."/>
            <person name="Hall B."/>
            <person name="DeRego T."/>
            <person name="Geib S.M."/>
        </authorList>
    </citation>
    <scope>NUCLEOTIDE SEQUENCE</scope>
</reference>
<evidence type="ECO:0000259" key="3">
    <source>
        <dbReference type="SMART" id="SM00703"/>
    </source>
</evidence>
<accession>A0A0A1WML0</accession>
<keyword evidence="1" id="KW-0472">Membrane</keyword>
<feature type="transmembrane region" description="Helical" evidence="1">
    <location>
        <begin position="293"/>
        <end position="311"/>
    </location>
</feature>
<feature type="transmembrane region" description="Helical" evidence="1">
    <location>
        <begin position="653"/>
        <end position="670"/>
    </location>
</feature>
<gene>
    <name evidence="4" type="primary">nrf-6_1</name>
    <name evidence="4" type="ORF">g.31822</name>
</gene>
<dbReference type="Pfam" id="PF20146">
    <property type="entry name" value="NRF"/>
    <property type="match status" value="1"/>
</dbReference>
<feature type="transmembrane region" description="Helical" evidence="1">
    <location>
        <begin position="550"/>
        <end position="570"/>
    </location>
</feature>
<evidence type="ECO:0000256" key="2">
    <source>
        <dbReference type="SAM" id="SignalP"/>
    </source>
</evidence>
<keyword evidence="2" id="KW-0732">Signal</keyword>
<keyword evidence="1" id="KW-0812">Transmembrane</keyword>
<feature type="signal peptide" evidence="2">
    <location>
        <begin position="1"/>
        <end position="34"/>
    </location>
</feature>
<dbReference type="SMART" id="SM00703">
    <property type="entry name" value="NRF"/>
    <property type="match status" value="1"/>
</dbReference>
<feature type="transmembrane region" description="Helical" evidence="1">
    <location>
        <begin position="724"/>
        <end position="745"/>
    </location>
</feature>
<dbReference type="InterPro" id="IPR006621">
    <property type="entry name" value="Nose-resist-to-fluoxetine_N"/>
</dbReference>
<keyword evidence="1" id="KW-1133">Transmembrane helix</keyword>
<dbReference type="PANTHER" id="PTHR11161">
    <property type="entry name" value="O-ACYLTRANSFERASE"/>
    <property type="match status" value="1"/>
</dbReference>
<feature type="transmembrane region" description="Helical" evidence="1">
    <location>
        <begin position="436"/>
        <end position="460"/>
    </location>
</feature>
<feature type="transmembrane region" description="Helical" evidence="1">
    <location>
        <begin position="616"/>
        <end position="638"/>
    </location>
</feature>
<sequence>MAARVPSSNYSALQRNLLILTCCIFVTSQLVVVAQHNNSVYYANHNSSDNPTTPPHAYNNNLNASNKAFPASIEFTQTLNSSSYSYDEYEDDLVMDFRDKDYELYEYLRRTSVIFGLATMVNGSNVNSACSRQMRHIQMGILHKEPWAMKVLDASATKPSGFVFGQNFWLGSREACGAVKNPVAITLSKNYQRIMHFALITERAPFDVDYRVVYLRHHSPWQVEIKMMSEEIIHVGLCLPSVCASHEIEELTRAYLERGLFIENDIYDIQPQLVYVKDLKLNKSFFEKRTFKMMSVFLAFTSLLLLVAAFLRVKPIVEAKRVENMSKVTQDSANVVAQELLPTKDTSDPPNSVANSADYSSLSNLRDFVKCFDVLDNYDKMFTVRENSTSEIPVINGLRSVCAMWIVLFHVFWYMYFTVNNKAFLISYAEQIFFQYVSSAPLLVDVFFTISGFLQTYNFMRNAKQMQTIRNNSHLQNVKHFFKLLFHRYLRLGPLYLVMMGTVDLFYAYIADVSVYHISERFDEKCTQYWWRNLLFIQNFFSHNDMCLNWTWSLACEMQYYVLATILLFIYAKNPRLVKGFTAAILVGTIAWSYSIGLDAKFQLSFDSAFATGTKIYISPFVRVLPYVLGAVSAWYLLQRKLQIDISDLKEKCLWNLAILVFFSCIYSTIKRDMSVFSAVTLFIVGRLLFSLSVCWMIVGSATGRGIWWSRILEAKVFQHINRVSYAIYMLNPLVIAFFFSLTNASTSADPLMMCVVSSGFIVIVYLVSVVFSLAFEVPYCNWSSLMLKGSRSKQKSL</sequence>
<reference evidence="4" key="1">
    <citation type="submission" date="2014-11" db="EMBL/GenBank/DDBJ databases">
        <authorList>
            <person name="Geib S."/>
        </authorList>
    </citation>
    <scope>NUCLEOTIDE SEQUENCE</scope>
</reference>